<dbReference type="InterPro" id="IPR029068">
    <property type="entry name" value="Glyas_Bleomycin-R_OHBP_Dase"/>
</dbReference>
<reference evidence="2 3" key="1">
    <citation type="submission" date="2019-07" db="EMBL/GenBank/DDBJ databases">
        <title>Whole genome shotgun sequence of Microbacterium aerolatum NBRC 103071.</title>
        <authorList>
            <person name="Hosoyama A."/>
            <person name="Uohara A."/>
            <person name="Ohji S."/>
            <person name="Ichikawa N."/>
        </authorList>
    </citation>
    <scope>NUCLEOTIDE SEQUENCE [LARGE SCALE GENOMIC DNA]</scope>
    <source>
        <strain evidence="2 3">NBRC 103071</strain>
    </source>
</reference>
<dbReference type="Gene3D" id="3.10.180.10">
    <property type="entry name" value="2,3-Dihydroxybiphenyl 1,2-Dioxygenase, domain 1"/>
    <property type="match status" value="1"/>
</dbReference>
<dbReference type="PANTHER" id="PTHR33990">
    <property type="entry name" value="PROTEIN YJDN-RELATED"/>
    <property type="match status" value="1"/>
</dbReference>
<dbReference type="RefSeq" id="WP_147039983.1">
    <property type="nucleotide sequence ID" value="NZ_BJUW01000013.1"/>
</dbReference>
<organism evidence="2 3">
    <name type="scientific">Microbacterium aerolatum</name>
    <dbReference type="NCBI Taxonomy" id="153731"/>
    <lineage>
        <taxon>Bacteria</taxon>
        <taxon>Bacillati</taxon>
        <taxon>Actinomycetota</taxon>
        <taxon>Actinomycetes</taxon>
        <taxon>Micrococcales</taxon>
        <taxon>Microbacteriaceae</taxon>
        <taxon>Microbacterium</taxon>
    </lineage>
</organism>
<comment type="caution">
    <text evidence="2">The sequence shown here is derived from an EMBL/GenBank/DDBJ whole genome shotgun (WGS) entry which is preliminary data.</text>
</comment>
<dbReference type="Pfam" id="PF06983">
    <property type="entry name" value="3-dmu-9_3-mt"/>
    <property type="match status" value="2"/>
</dbReference>
<keyword evidence="3" id="KW-1185">Reference proteome</keyword>
<protein>
    <recommendedName>
        <fullName evidence="1">PhnB-like domain-containing protein</fullName>
    </recommendedName>
</protein>
<dbReference type="Proteomes" id="UP000321225">
    <property type="component" value="Unassembled WGS sequence"/>
</dbReference>
<dbReference type="EMBL" id="BJUW01000013">
    <property type="protein sequence ID" value="GEK87385.1"/>
    <property type="molecule type" value="Genomic_DNA"/>
</dbReference>
<dbReference type="AlphaFoldDB" id="A0A511AGU4"/>
<feature type="domain" description="PhnB-like" evidence="1">
    <location>
        <begin position="153"/>
        <end position="272"/>
    </location>
</feature>
<dbReference type="Gene3D" id="3.30.720.110">
    <property type="match status" value="1"/>
</dbReference>
<dbReference type="InterPro" id="IPR028973">
    <property type="entry name" value="PhnB-like"/>
</dbReference>
<dbReference type="OrthoDB" id="9806473at2"/>
<name>A0A511AGU4_9MICO</name>
<accession>A0A511AGU4</accession>
<proteinExistence type="predicted"/>
<sequence length="300" mass="33664">MSQKIVPNIWFDRNAEEAGEFYAGILPGTTSKVVARYPDEVADWQEEFAGKPLTVDVDVDGYQLTLINAGSEFRPNPSVSFMLIFDPVRFGDDREAARASMDAVWAGLADGGTVRMELDTYPFSPRYGWVEDRYGVNWQLVLTNPEGETRPFLIPQLMFTEDVDGKAREAAEFYTSVFPDAEVGYVAVHPPQASHAQPGTVMFGEFRLADQWFSMMDGGSDHSFTFDCGVSLEVRVADQQELDHYWDALTAVPDAEVCGWLADKYGLSWQIIPENMGELMARPGAYAKMMQMKKLIIDDF</sequence>
<feature type="domain" description="PhnB-like" evidence="1">
    <location>
        <begin position="3"/>
        <end position="141"/>
    </location>
</feature>
<evidence type="ECO:0000313" key="3">
    <source>
        <dbReference type="Proteomes" id="UP000321225"/>
    </source>
</evidence>
<dbReference type="SUPFAM" id="SSF54593">
    <property type="entry name" value="Glyoxalase/Bleomycin resistance protein/Dihydroxybiphenyl dioxygenase"/>
    <property type="match status" value="2"/>
</dbReference>
<evidence type="ECO:0000259" key="1">
    <source>
        <dbReference type="Pfam" id="PF06983"/>
    </source>
</evidence>
<evidence type="ECO:0000313" key="2">
    <source>
        <dbReference type="EMBL" id="GEK87385.1"/>
    </source>
</evidence>
<gene>
    <name evidence="2" type="ORF">MAE01_25610</name>
</gene>
<dbReference type="Gene3D" id="3.30.720.100">
    <property type="match status" value="1"/>
</dbReference>
<dbReference type="CDD" id="cd06588">
    <property type="entry name" value="PhnB_like"/>
    <property type="match status" value="2"/>
</dbReference>